<gene>
    <name evidence="3" type="ORF">E0F76_11715</name>
</gene>
<dbReference type="SUPFAM" id="SSF52172">
    <property type="entry name" value="CheY-like"/>
    <property type="match status" value="1"/>
</dbReference>
<dbReference type="InterPro" id="IPR001789">
    <property type="entry name" value="Sig_transdc_resp-reg_receiver"/>
</dbReference>
<organism evidence="3 4">
    <name type="scientific">Flavobacterium cellulosilyticum</name>
    <dbReference type="NCBI Taxonomy" id="2541731"/>
    <lineage>
        <taxon>Bacteria</taxon>
        <taxon>Pseudomonadati</taxon>
        <taxon>Bacteroidota</taxon>
        <taxon>Flavobacteriia</taxon>
        <taxon>Flavobacteriales</taxon>
        <taxon>Flavobacteriaceae</taxon>
        <taxon>Flavobacterium</taxon>
    </lineage>
</organism>
<dbReference type="GO" id="GO:0000160">
    <property type="term" value="P:phosphorelay signal transduction system"/>
    <property type="evidence" value="ECO:0007669"/>
    <property type="project" value="InterPro"/>
</dbReference>
<accession>A0A4R5C8N7</accession>
<keyword evidence="1" id="KW-0597">Phosphoprotein</keyword>
<evidence type="ECO:0000259" key="2">
    <source>
        <dbReference type="PROSITE" id="PS50110"/>
    </source>
</evidence>
<evidence type="ECO:0000256" key="1">
    <source>
        <dbReference type="PROSITE-ProRule" id="PRU00169"/>
    </source>
</evidence>
<name>A0A4R5C8N7_9FLAO</name>
<dbReference type="PROSITE" id="PS50110">
    <property type="entry name" value="RESPONSE_REGULATORY"/>
    <property type="match status" value="1"/>
</dbReference>
<dbReference type="AlphaFoldDB" id="A0A4R5C8N7"/>
<dbReference type="PANTHER" id="PTHR44520:SF2">
    <property type="entry name" value="RESPONSE REGULATOR RCP1"/>
    <property type="match status" value="1"/>
</dbReference>
<dbReference type="RefSeq" id="WP_132006009.1">
    <property type="nucleotide sequence ID" value="NZ_SMFK01000007.1"/>
</dbReference>
<dbReference type="PANTHER" id="PTHR44520">
    <property type="entry name" value="RESPONSE REGULATOR RCP1-RELATED"/>
    <property type="match status" value="1"/>
</dbReference>
<dbReference type="Proteomes" id="UP000295479">
    <property type="component" value="Unassembled WGS sequence"/>
</dbReference>
<comment type="caution">
    <text evidence="3">The sequence shown here is derived from an EMBL/GenBank/DDBJ whole genome shotgun (WGS) entry which is preliminary data.</text>
</comment>
<feature type="domain" description="Response regulatory" evidence="2">
    <location>
        <begin position="11"/>
        <end position="136"/>
    </location>
</feature>
<dbReference type="SMART" id="SM00448">
    <property type="entry name" value="REC"/>
    <property type="match status" value="1"/>
</dbReference>
<keyword evidence="4" id="KW-1185">Reference proteome</keyword>
<proteinExistence type="predicted"/>
<evidence type="ECO:0000313" key="3">
    <source>
        <dbReference type="EMBL" id="TDD96158.1"/>
    </source>
</evidence>
<reference evidence="3 4" key="1">
    <citation type="submission" date="2019-03" db="EMBL/GenBank/DDBJ databases">
        <title>Flavobacterium AR-3-4 sp. nov. isolated from arctic soil.</title>
        <authorList>
            <person name="Chaudhary D.K."/>
        </authorList>
    </citation>
    <scope>NUCLEOTIDE SEQUENCE [LARGE SCALE GENOMIC DNA]</scope>
    <source>
        <strain evidence="3 4">AR-3-4</strain>
    </source>
</reference>
<sequence>MKNVTQPKFDRVMLIDDNSLDLYITSKVITNCNFASTIMEYDNATTALEYLIENQNLTAVLPQIIFVDIYMPLMGGFEFLEKFKNLSQTAIDHCKIIMVSSTIDDRDISKAKQDKTVSLFVVKPITNDFFNGLMFH</sequence>
<dbReference type="EMBL" id="SMFK01000007">
    <property type="protein sequence ID" value="TDD96158.1"/>
    <property type="molecule type" value="Genomic_DNA"/>
</dbReference>
<protein>
    <submittedName>
        <fullName evidence="3">Response regulator</fullName>
    </submittedName>
</protein>
<dbReference type="InterPro" id="IPR052893">
    <property type="entry name" value="TCS_response_regulator"/>
</dbReference>
<dbReference type="OrthoDB" id="673128at2"/>
<evidence type="ECO:0000313" key="4">
    <source>
        <dbReference type="Proteomes" id="UP000295479"/>
    </source>
</evidence>
<feature type="modified residue" description="4-aspartylphosphate" evidence="1">
    <location>
        <position position="68"/>
    </location>
</feature>
<dbReference type="Pfam" id="PF00072">
    <property type="entry name" value="Response_reg"/>
    <property type="match status" value="1"/>
</dbReference>
<dbReference type="Gene3D" id="3.40.50.2300">
    <property type="match status" value="1"/>
</dbReference>
<dbReference type="InterPro" id="IPR011006">
    <property type="entry name" value="CheY-like_superfamily"/>
</dbReference>